<dbReference type="EMBL" id="AZBU02000005">
    <property type="protein sequence ID" value="TKR78113.1"/>
    <property type="molecule type" value="Genomic_DNA"/>
</dbReference>
<organism evidence="1 2">
    <name type="scientific">Steinernema carpocapsae</name>
    <name type="common">Entomopathogenic nematode</name>
    <dbReference type="NCBI Taxonomy" id="34508"/>
    <lineage>
        <taxon>Eukaryota</taxon>
        <taxon>Metazoa</taxon>
        <taxon>Ecdysozoa</taxon>
        <taxon>Nematoda</taxon>
        <taxon>Chromadorea</taxon>
        <taxon>Rhabditida</taxon>
        <taxon>Tylenchina</taxon>
        <taxon>Panagrolaimomorpha</taxon>
        <taxon>Strongyloidoidea</taxon>
        <taxon>Steinernematidae</taxon>
        <taxon>Steinernema</taxon>
    </lineage>
</organism>
<dbReference type="AlphaFoldDB" id="A0A4U5N749"/>
<evidence type="ECO:0000313" key="1">
    <source>
        <dbReference type="EMBL" id="TKR78113.1"/>
    </source>
</evidence>
<gene>
    <name evidence="1" type="ORF">L596_018973</name>
</gene>
<reference evidence="1 2" key="2">
    <citation type="journal article" date="2019" name="G3 (Bethesda)">
        <title>Hybrid Assembly of the Genome of the Entomopathogenic Nematode Steinernema carpocapsae Identifies the X-Chromosome.</title>
        <authorList>
            <person name="Serra L."/>
            <person name="Macchietto M."/>
            <person name="Macias-Munoz A."/>
            <person name="McGill C.J."/>
            <person name="Rodriguez I.M."/>
            <person name="Rodriguez B."/>
            <person name="Murad R."/>
            <person name="Mortazavi A."/>
        </authorList>
    </citation>
    <scope>NUCLEOTIDE SEQUENCE [LARGE SCALE GENOMIC DNA]</scope>
    <source>
        <strain evidence="1 2">ALL</strain>
    </source>
</reference>
<keyword evidence="2" id="KW-1185">Reference proteome</keyword>
<sequence length="68" mass="7770">MWPFALPFRSLARREPDFLKQVKLRKELQNIGLPRGKLFGVLKSESSNCFWVTVFVGVTTEAARIAFA</sequence>
<reference evidence="1 2" key="1">
    <citation type="journal article" date="2015" name="Genome Biol.">
        <title>Comparative genomics of Steinernema reveals deeply conserved gene regulatory networks.</title>
        <authorList>
            <person name="Dillman A.R."/>
            <person name="Macchietto M."/>
            <person name="Porter C.F."/>
            <person name="Rogers A."/>
            <person name="Williams B."/>
            <person name="Antoshechkin I."/>
            <person name="Lee M.M."/>
            <person name="Goodwin Z."/>
            <person name="Lu X."/>
            <person name="Lewis E.E."/>
            <person name="Goodrich-Blair H."/>
            <person name="Stock S.P."/>
            <person name="Adams B.J."/>
            <person name="Sternberg P.W."/>
            <person name="Mortazavi A."/>
        </authorList>
    </citation>
    <scope>NUCLEOTIDE SEQUENCE [LARGE SCALE GENOMIC DNA]</scope>
    <source>
        <strain evidence="1 2">ALL</strain>
    </source>
</reference>
<evidence type="ECO:0000313" key="2">
    <source>
        <dbReference type="Proteomes" id="UP000298663"/>
    </source>
</evidence>
<name>A0A4U5N749_STECR</name>
<proteinExistence type="predicted"/>
<comment type="caution">
    <text evidence="1">The sequence shown here is derived from an EMBL/GenBank/DDBJ whole genome shotgun (WGS) entry which is preliminary data.</text>
</comment>
<dbReference type="Proteomes" id="UP000298663">
    <property type="component" value="Unassembled WGS sequence"/>
</dbReference>
<protein>
    <submittedName>
        <fullName evidence="1">Uncharacterized protein</fullName>
    </submittedName>
</protein>
<accession>A0A4U5N749</accession>